<dbReference type="OMA" id="NWINTYP"/>
<dbReference type="CTD" id="36374154"/>
<evidence type="ECO:0000256" key="6">
    <source>
        <dbReference type="PROSITE-ProRule" id="PRU00108"/>
    </source>
</evidence>
<evidence type="ECO:0000256" key="2">
    <source>
        <dbReference type="ARBA" id="ARBA00022473"/>
    </source>
</evidence>
<reference evidence="10 11" key="1">
    <citation type="submission" date="2014-09" db="EMBL/GenBank/DDBJ databases">
        <authorList>
            <person name="Martin A.A."/>
        </authorList>
    </citation>
    <scope>NUCLEOTIDE SEQUENCE</scope>
    <source>
        <strain evidence="11">ED321</strain>
        <strain evidence="10">ED321 Heterogonic</strain>
    </source>
</reference>
<evidence type="ECO:0000256" key="5">
    <source>
        <dbReference type="ARBA" id="ARBA00023242"/>
    </source>
</evidence>
<keyword evidence="5 6" id="KW-0539">Nucleus</keyword>
<feature type="region of interest" description="Disordered" evidence="8">
    <location>
        <begin position="214"/>
        <end position="236"/>
    </location>
</feature>
<dbReference type="WormBase" id="SRAE_1000006500">
    <property type="protein sequence ID" value="SRP01164"/>
    <property type="gene ID" value="WBGene00256659"/>
</dbReference>
<evidence type="ECO:0000256" key="4">
    <source>
        <dbReference type="ARBA" id="ARBA00023155"/>
    </source>
</evidence>
<dbReference type="Proteomes" id="UP000035682">
    <property type="component" value="Unplaced"/>
</dbReference>
<evidence type="ECO:0000313" key="10">
    <source>
        <dbReference type="EMBL" id="CEF61789.1"/>
    </source>
</evidence>
<dbReference type="SMART" id="SM00389">
    <property type="entry name" value="HOX"/>
    <property type="match status" value="1"/>
</dbReference>
<keyword evidence="11" id="KW-1185">Reference proteome</keyword>
<dbReference type="InterPro" id="IPR001356">
    <property type="entry name" value="HD"/>
</dbReference>
<evidence type="ECO:0000256" key="7">
    <source>
        <dbReference type="RuleBase" id="RU000682"/>
    </source>
</evidence>
<dbReference type="InterPro" id="IPR000047">
    <property type="entry name" value="HTH_motif"/>
</dbReference>
<dbReference type="PANTHER" id="PTHR45793:SF5">
    <property type="entry name" value="HOMEOTIC PROTEIN OCELLILESS"/>
    <property type="match status" value="1"/>
</dbReference>
<dbReference type="Gene3D" id="1.10.10.60">
    <property type="entry name" value="Homeodomain-like"/>
    <property type="match status" value="1"/>
</dbReference>
<protein>
    <submittedName>
        <fullName evidence="10 12">Homeotic protein ocelliless</fullName>
    </submittedName>
</protein>
<sequence length="325" mass="35336">MVNTPIASSTTTFNPYSFATTGFGATMGYPSTNMFGYLPTTNVVTNNTTIPGIDYVRKSRRERTTYDRRQLDLLERLFATTHYPDVYSRENLARELGLPEGRIQVWFKNRRAKHRQQVRQADAVKQASANALLERGITQSSNSSSPNSKNNITKSENSSTSSSASPPPGIKCNKNEISPDTTIDISNDNNIKAVAAALLPLNSEFKRKTECLTNNNLKNNSSPSGDSGISTSPLVSTSTLPTWPPSFESVASTVTSTTAQNWINTYPFNSTGASTGYPGYSGTPGFNYYTNPTSYISAATGTSPFEQVVANGYYNPTQTPYGQIA</sequence>
<dbReference type="WBParaSite" id="SRAE_1000006500.1">
    <property type="protein sequence ID" value="SRAE_1000006500.1"/>
    <property type="gene ID" value="WBGene00256659"/>
</dbReference>
<evidence type="ECO:0000256" key="8">
    <source>
        <dbReference type="SAM" id="MobiDB-lite"/>
    </source>
</evidence>
<dbReference type="AlphaFoldDB" id="A0A090L2V3"/>
<evidence type="ECO:0000313" key="13">
    <source>
        <dbReference type="WormBase" id="SRAE_1000006500"/>
    </source>
</evidence>
<evidence type="ECO:0000256" key="1">
    <source>
        <dbReference type="ARBA" id="ARBA00004123"/>
    </source>
</evidence>
<dbReference type="Pfam" id="PF00046">
    <property type="entry name" value="Homeodomain"/>
    <property type="match status" value="1"/>
</dbReference>
<feature type="compositionally biased region" description="Polar residues" evidence="8">
    <location>
        <begin position="175"/>
        <end position="185"/>
    </location>
</feature>
<keyword evidence="4 6" id="KW-0371">Homeobox</keyword>
<feature type="DNA-binding region" description="Homeobox" evidence="6">
    <location>
        <begin position="59"/>
        <end position="118"/>
    </location>
</feature>
<accession>A0A090L2V3</accession>
<feature type="compositionally biased region" description="Low complexity" evidence="8">
    <location>
        <begin position="140"/>
        <end position="164"/>
    </location>
</feature>
<dbReference type="PANTHER" id="PTHR45793">
    <property type="entry name" value="HOMEOBOX PROTEIN"/>
    <property type="match status" value="1"/>
</dbReference>
<proteinExistence type="predicted"/>
<comment type="subcellular location">
    <subcellularLocation>
        <location evidence="1 6 7">Nucleus</location>
    </subcellularLocation>
</comment>
<feature type="compositionally biased region" description="Low complexity" evidence="8">
    <location>
        <begin position="221"/>
        <end position="236"/>
    </location>
</feature>
<dbReference type="OrthoDB" id="6159439at2759"/>
<evidence type="ECO:0000313" key="12">
    <source>
        <dbReference type="WBParaSite" id="SRAE_1000006500.1"/>
    </source>
</evidence>
<feature type="domain" description="Homeobox" evidence="9">
    <location>
        <begin position="57"/>
        <end position="117"/>
    </location>
</feature>
<dbReference type="GO" id="GO:0030182">
    <property type="term" value="P:neuron differentiation"/>
    <property type="evidence" value="ECO:0007669"/>
    <property type="project" value="UniProtKB-ARBA"/>
</dbReference>
<dbReference type="GO" id="GO:0000981">
    <property type="term" value="F:DNA-binding transcription factor activity, RNA polymerase II-specific"/>
    <property type="evidence" value="ECO:0007669"/>
    <property type="project" value="InterPro"/>
</dbReference>
<gene>
    <name evidence="10 12 13" type="ORF">SRAE_1000006500</name>
</gene>
<dbReference type="RefSeq" id="XP_024500991.1">
    <property type="nucleotide sequence ID" value="XM_024646855.1"/>
</dbReference>
<dbReference type="GO" id="GO:0000978">
    <property type="term" value="F:RNA polymerase II cis-regulatory region sequence-specific DNA binding"/>
    <property type="evidence" value="ECO:0007669"/>
    <property type="project" value="TreeGrafter"/>
</dbReference>
<dbReference type="EMBL" id="LN609528">
    <property type="protein sequence ID" value="CEF61789.1"/>
    <property type="molecule type" value="Genomic_DNA"/>
</dbReference>
<evidence type="ECO:0000259" key="9">
    <source>
        <dbReference type="PROSITE" id="PS50071"/>
    </source>
</evidence>
<dbReference type="GO" id="GO:0005634">
    <property type="term" value="C:nucleus"/>
    <property type="evidence" value="ECO:0007669"/>
    <property type="project" value="UniProtKB-SubCell"/>
</dbReference>
<keyword evidence="2" id="KW-0217">Developmental protein</keyword>
<reference evidence="12" key="2">
    <citation type="submission" date="2020-12" db="UniProtKB">
        <authorList>
            <consortium name="WormBaseParasite"/>
        </authorList>
    </citation>
    <scope>IDENTIFICATION</scope>
</reference>
<evidence type="ECO:0000256" key="3">
    <source>
        <dbReference type="ARBA" id="ARBA00023125"/>
    </source>
</evidence>
<evidence type="ECO:0000313" key="11">
    <source>
        <dbReference type="Proteomes" id="UP000035682"/>
    </source>
</evidence>
<dbReference type="InterPro" id="IPR017970">
    <property type="entry name" value="Homeobox_CS"/>
</dbReference>
<dbReference type="GeneID" id="36374154"/>
<dbReference type="PRINTS" id="PR00031">
    <property type="entry name" value="HTHREPRESSR"/>
</dbReference>
<dbReference type="SUPFAM" id="SSF46689">
    <property type="entry name" value="Homeodomain-like"/>
    <property type="match status" value="1"/>
</dbReference>
<dbReference type="FunFam" id="1.10.10.60:FF:000679">
    <property type="entry name" value="Homeobox protein aristaless"/>
    <property type="match status" value="1"/>
</dbReference>
<name>A0A090L2V3_STRRB</name>
<dbReference type="PROSITE" id="PS00027">
    <property type="entry name" value="HOMEOBOX_1"/>
    <property type="match status" value="1"/>
</dbReference>
<dbReference type="InterPro" id="IPR009057">
    <property type="entry name" value="Homeodomain-like_sf"/>
</dbReference>
<dbReference type="CDD" id="cd00086">
    <property type="entry name" value="homeodomain"/>
    <property type="match status" value="1"/>
</dbReference>
<keyword evidence="3 6" id="KW-0238">DNA-binding</keyword>
<dbReference type="PROSITE" id="PS50071">
    <property type="entry name" value="HOMEOBOX_2"/>
    <property type="match status" value="1"/>
</dbReference>
<feature type="region of interest" description="Disordered" evidence="8">
    <location>
        <begin position="135"/>
        <end position="185"/>
    </location>
</feature>
<organism evidence="10">
    <name type="scientific">Strongyloides ratti</name>
    <name type="common">Parasitic roundworm</name>
    <dbReference type="NCBI Taxonomy" id="34506"/>
    <lineage>
        <taxon>Eukaryota</taxon>
        <taxon>Metazoa</taxon>
        <taxon>Ecdysozoa</taxon>
        <taxon>Nematoda</taxon>
        <taxon>Chromadorea</taxon>
        <taxon>Rhabditida</taxon>
        <taxon>Tylenchina</taxon>
        <taxon>Panagrolaimomorpha</taxon>
        <taxon>Strongyloidoidea</taxon>
        <taxon>Strongyloididae</taxon>
        <taxon>Strongyloides</taxon>
    </lineage>
</organism>